<sequence>MGASVTVSFSGEEKLSPALAEIAAQAKAVGREFSAAASEMEKWKGKDLGIELVVSRTRRDVSDLRSELQQMDEMAVTLSVNVKDEEAKSKIEKIREGLGSLKKTSTEIVSWIGGGKLFEDMVSTGQATARYQVLANKTDKQVKQEVDALALIDPSKKDAEVIDLLRAAEMSSPGHGKEITEQALKLNMIRPIKDGAAGYQKTLLAMQDFMPNAKSTKDFGDSLAFIMSNAKNIKDDTLASIMDSSPKVSKFIDSPEKLAALAKETDALSSADKSQNKSQNALEERTLALHKDGGLASVLEKAYEAQEEKNAKEKAAEQAKLIAGRMSSGSETERQLATSTMLQIFSGVKNEQKRQDIMKEFGTGSDAEEDMFKQFFESTKKIDKAEKQGEGLDQTYQKVNENDPWRDFLIAKQTLNRALIELGNTIAKDIAPAFKLLAQAAGWIKQKMDNMSTLGSLAVATTGIVGTGLAIGGVKKGAKTVNEFFWGKIGNIFSGKKKNGKEGTEKSSHGKGGRDLSTASMIVHATTVHVNGATGRGASGKENHSSTDRGETNKRKKDNENLSPSRNKKKNQATKSEKPKKGFWGSIKDFVPFKRKKDNENLSPPKNKKKNQATKSEIQETPKKGFFGLFKGVFSSKRNKGSLNTEGIVGTGLVKNGGIPGRVINTVSKAYGLYETAKDVGWRQAVSQNGGAVVGDVAGGAVGGAVGSLLGPVGTMVGTTVGSYIGGKIGGLADASGVTAKAVDTVVSLKDTLVSYKDKAANFFGLSKKEETAKKEVQNAVASKPSPPPAPVVPISPQVKESFKGTFSSLKTSMKQKGIEMDFSLFQKTGKGVQNTFNKMKSSVMGWWKGSNTKKAQGDIHAVGSATQKTNAQAKQLGTIAARSTQEISAGAKKAGQSFAGVSTSAKGAANQTKQHLESLKNISAQGSSWGSNLISMIASGIRSQFPLLSAVVSGAAGIFKKYLGFSSPTKEGPASKSDRWAGNFMSMFAGGLDAGPVRQKMNLIAGAMNRPLRGRAAIDVLPRSQATEGGRIPVAARMMKQATRSTGGVIIQNMTMDFGEMAKQVKDFPAFAKMMTSPEGRALMRRVLGEELHKAIENGG</sequence>
<dbReference type="EMBL" id="JABAGO010000060">
    <property type="protein sequence ID" value="NMF00971.1"/>
    <property type="molecule type" value="Genomic_DNA"/>
</dbReference>
<feature type="compositionally biased region" description="Basic and acidic residues" evidence="1">
    <location>
        <begin position="500"/>
        <end position="514"/>
    </location>
</feature>
<name>A0A848D5J2_ANEAE</name>
<feature type="region of interest" description="Disordered" evidence="1">
    <location>
        <begin position="496"/>
        <end position="515"/>
    </location>
</feature>
<evidence type="ECO:0000313" key="3">
    <source>
        <dbReference type="Proteomes" id="UP000561326"/>
    </source>
</evidence>
<evidence type="ECO:0000313" key="2">
    <source>
        <dbReference type="EMBL" id="NMF00971.1"/>
    </source>
</evidence>
<dbReference type="Proteomes" id="UP000561326">
    <property type="component" value="Unassembled WGS sequence"/>
</dbReference>
<reference evidence="2 3" key="1">
    <citation type="submission" date="2020-04" db="EMBL/GenBank/DDBJ databases">
        <authorList>
            <person name="Hitch T.C.A."/>
            <person name="Wylensek D."/>
            <person name="Clavel T."/>
        </authorList>
    </citation>
    <scope>NUCLEOTIDE SEQUENCE [LARGE SCALE GENOMIC DNA]</scope>
    <source>
        <strain evidence="2 3">WB01_D5_05</strain>
    </source>
</reference>
<proteinExistence type="predicted"/>
<feature type="region of interest" description="Disordered" evidence="1">
    <location>
        <begin position="529"/>
        <end position="620"/>
    </location>
</feature>
<accession>A0A848D5J2</accession>
<gene>
    <name evidence="2" type="ORF">HF838_22415</name>
</gene>
<evidence type="ECO:0000256" key="1">
    <source>
        <dbReference type="SAM" id="MobiDB-lite"/>
    </source>
</evidence>
<comment type="caution">
    <text evidence="2">The sequence shown here is derived from an EMBL/GenBank/DDBJ whole genome shotgun (WGS) entry which is preliminary data.</text>
</comment>
<feature type="compositionally biased region" description="Basic and acidic residues" evidence="1">
    <location>
        <begin position="539"/>
        <end position="560"/>
    </location>
</feature>
<dbReference type="AlphaFoldDB" id="A0A848D5J2"/>
<organism evidence="2 3">
    <name type="scientific">Aneurinibacillus aneurinilyticus</name>
    <name type="common">Bacillus aneurinolyticus</name>
    <dbReference type="NCBI Taxonomy" id="1391"/>
    <lineage>
        <taxon>Bacteria</taxon>
        <taxon>Bacillati</taxon>
        <taxon>Bacillota</taxon>
        <taxon>Bacilli</taxon>
        <taxon>Bacillales</taxon>
        <taxon>Paenibacillaceae</taxon>
        <taxon>Aneurinibacillus group</taxon>
        <taxon>Aneurinibacillus</taxon>
    </lineage>
</organism>
<protein>
    <submittedName>
        <fullName evidence="2">Uncharacterized protein</fullName>
    </submittedName>
</protein>
<dbReference type="RefSeq" id="WP_168976464.1">
    <property type="nucleotide sequence ID" value="NZ_JABAGO010000060.1"/>
</dbReference>